<dbReference type="Proteomes" id="UP000247973">
    <property type="component" value="Unassembled WGS sequence"/>
</dbReference>
<feature type="transmembrane region" description="Helical" evidence="10">
    <location>
        <begin position="430"/>
        <end position="451"/>
    </location>
</feature>
<evidence type="ECO:0000256" key="2">
    <source>
        <dbReference type="ARBA" id="ARBA00010323"/>
    </source>
</evidence>
<evidence type="ECO:0000256" key="1">
    <source>
        <dbReference type="ARBA" id="ARBA00004651"/>
    </source>
</evidence>
<keyword evidence="8 9" id="KW-0012">Acyltransferase</keyword>
<keyword evidence="4 9" id="KW-0808">Transferase</keyword>
<proteinExistence type="inferred from homology"/>
<evidence type="ECO:0000256" key="10">
    <source>
        <dbReference type="SAM" id="Phobius"/>
    </source>
</evidence>
<feature type="transmembrane region" description="Helical" evidence="10">
    <location>
        <begin position="108"/>
        <end position="125"/>
    </location>
</feature>
<evidence type="ECO:0000313" key="12">
    <source>
        <dbReference type="Proteomes" id="UP000247973"/>
    </source>
</evidence>
<dbReference type="PANTHER" id="PTHR13285">
    <property type="entry name" value="ACYLTRANSFERASE"/>
    <property type="match status" value="1"/>
</dbReference>
<comment type="caution">
    <text evidence="11">The sequence shown here is derived from an EMBL/GenBank/DDBJ whole genome shotgun (WGS) entry which is preliminary data.</text>
</comment>
<evidence type="ECO:0000256" key="3">
    <source>
        <dbReference type="ARBA" id="ARBA00022475"/>
    </source>
</evidence>
<dbReference type="GO" id="GO:0005886">
    <property type="term" value="C:plasma membrane"/>
    <property type="evidence" value="ECO:0007669"/>
    <property type="project" value="UniProtKB-SubCell"/>
</dbReference>
<dbReference type="GO" id="GO:0042121">
    <property type="term" value="P:alginic acid biosynthetic process"/>
    <property type="evidence" value="ECO:0007669"/>
    <property type="project" value="InterPro"/>
</dbReference>
<evidence type="ECO:0000256" key="7">
    <source>
        <dbReference type="ARBA" id="ARBA00023136"/>
    </source>
</evidence>
<dbReference type="InterPro" id="IPR051085">
    <property type="entry name" value="MB_O-acyltransferase"/>
</dbReference>
<evidence type="ECO:0000256" key="8">
    <source>
        <dbReference type="ARBA" id="ARBA00023315"/>
    </source>
</evidence>
<feature type="transmembrane region" description="Helical" evidence="10">
    <location>
        <begin position="31"/>
        <end position="49"/>
    </location>
</feature>
<protein>
    <submittedName>
        <fullName evidence="11">D-alanyl-lipoteichoic acid acyltransferase DltB (MBOAT superfamily)</fullName>
    </submittedName>
</protein>
<dbReference type="AlphaFoldDB" id="A0A2V3PQM7"/>
<dbReference type="EMBL" id="QICL01000011">
    <property type="protein sequence ID" value="PXV64071.1"/>
    <property type="molecule type" value="Genomic_DNA"/>
</dbReference>
<dbReference type="OrthoDB" id="9805788at2"/>
<dbReference type="InterPro" id="IPR024194">
    <property type="entry name" value="Ac/AlaTfrase_AlgI/DltB"/>
</dbReference>
<sequence>MKTVLTYLESYFSITTDQIRSWFEYDPSNPLLFSSSLFLGFFLAFYLVYILTRKYAHFRTAYVFLFSMFFYYKAGGEYFILLILSALINYILSEMMDLSQKKTLRKSILTITVVLNLLVLAYFKYTNFFIGNLNTLFEGNFQLQHIILPVGISFFTFQAISYSVDLYRRELKPAKNVLDFAFYLSFFPQLVAGPIVRAKEFLPQMYREISLSKKEAGLALFLIITGLIKKSVISDYISLNFVDRIFDSPLSYTPFETLMATYGYTLQIYCDFSGYSDMAIGIALLMGFKLPENFRTPYKSVSVTEFWRRWHISLSSWLRDYLYIPLGGNRKGRFRTYINLFLTMLIGGLWHGAAWKYIAWGALHGGALAVERLFRQFVKLPEKNILINLICGIITFHFVAFCWIFFKANDFEVATAVIGNISRLEYNPEAWLMIMQGYRNVFILIFIGFVLHFTPKRLSDIVEMGFLKLPYIGRAIIVGGVFWLVYATASSGTQPFIYFQF</sequence>
<dbReference type="InterPro" id="IPR004299">
    <property type="entry name" value="MBOAT_fam"/>
</dbReference>
<dbReference type="InterPro" id="IPR028362">
    <property type="entry name" value="AlgI"/>
</dbReference>
<comment type="subcellular location">
    <subcellularLocation>
        <location evidence="1">Cell membrane</location>
        <topology evidence="1">Multi-pass membrane protein</topology>
    </subcellularLocation>
</comment>
<keyword evidence="7 9" id="KW-0472">Membrane</keyword>
<keyword evidence="3 9" id="KW-1003">Cell membrane</keyword>
<name>A0A2V3PQM7_9BACT</name>
<dbReference type="PIRSF" id="PIRSF500217">
    <property type="entry name" value="AlgI"/>
    <property type="match status" value="1"/>
</dbReference>
<dbReference type="GO" id="GO:0016746">
    <property type="term" value="F:acyltransferase activity"/>
    <property type="evidence" value="ECO:0007669"/>
    <property type="project" value="UniProtKB-KW"/>
</dbReference>
<evidence type="ECO:0000256" key="5">
    <source>
        <dbReference type="ARBA" id="ARBA00022692"/>
    </source>
</evidence>
<reference evidence="11 12" key="1">
    <citation type="submission" date="2018-03" db="EMBL/GenBank/DDBJ databases">
        <title>Genomic Encyclopedia of Archaeal and Bacterial Type Strains, Phase II (KMG-II): from individual species to whole genera.</title>
        <authorList>
            <person name="Goeker M."/>
        </authorList>
    </citation>
    <scope>NUCLEOTIDE SEQUENCE [LARGE SCALE GENOMIC DNA]</scope>
    <source>
        <strain evidence="11 12">DSM 100214</strain>
    </source>
</reference>
<evidence type="ECO:0000313" key="11">
    <source>
        <dbReference type="EMBL" id="PXV64071.1"/>
    </source>
</evidence>
<comment type="similarity">
    <text evidence="2 9">Belongs to the membrane-bound acyltransferase family.</text>
</comment>
<feature type="transmembrane region" description="Helical" evidence="10">
    <location>
        <begin position="334"/>
        <end position="351"/>
    </location>
</feature>
<feature type="transmembrane region" description="Helical" evidence="10">
    <location>
        <begin position="145"/>
        <end position="164"/>
    </location>
</feature>
<feature type="transmembrane region" description="Helical" evidence="10">
    <location>
        <begin position="471"/>
        <end position="489"/>
    </location>
</feature>
<evidence type="ECO:0000256" key="9">
    <source>
        <dbReference type="PIRNR" id="PIRNR016636"/>
    </source>
</evidence>
<accession>A0A2V3PQM7</accession>
<organism evidence="11 12">
    <name type="scientific">Dysgonomonas alginatilytica</name>
    <dbReference type="NCBI Taxonomy" id="1605892"/>
    <lineage>
        <taxon>Bacteria</taxon>
        <taxon>Pseudomonadati</taxon>
        <taxon>Bacteroidota</taxon>
        <taxon>Bacteroidia</taxon>
        <taxon>Bacteroidales</taxon>
        <taxon>Dysgonomonadaceae</taxon>
        <taxon>Dysgonomonas</taxon>
    </lineage>
</organism>
<gene>
    <name evidence="11" type="ORF">CLV62_11128</name>
</gene>
<evidence type="ECO:0000256" key="6">
    <source>
        <dbReference type="ARBA" id="ARBA00022989"/>
    </source>
</evidence>
<keyword evidence="12" id="KW-1185">Reference proteome</keyword>
<dbReference type="PANTHER" id="PTHR13285:SF23">
    <property type="entry name" value="TEICHOIC ACID D-ALANYLTRANSFERASE"/>
    <property type="match status" value="1"/>
</dbReference>
<keyword evidence="5 10" id="KW-0812">Transmembrane</keyword>
<dbReference type="Pfam" id="PF03062">
    <property type="entry name" value="MBOAT"/>
    <property type="match status" value="1"/>
</dbReference>
<feature type="transmembrane region" description="Helical" evidence="10">
    <location>
        <begin position="386"/>
        <end position="406"/>
    </location>
</feature>
<dbReference type="PIRSF" id="PIRSF016636">
    <property type="entry name" value="AlgI_DltB"/>
    <property type="match status" value="1"/>
</dbReference>
<keyword evidence="6 10" id="KW-1133">Transmembrane helix</keyword>
<evidence type="ECO:0000256" key="4">
    <source>
        <dbReference type="ARBA" id="ARBA00022679"/>
    </source>
</evidence>